<protein>
    <recommendedName>
        <fullName evidence="4">serine-type D-Ala-D-Ala carboxypeptidase</fullName>
        <ecNumber evidence="4">3.4.16.4</ecNumber>
    </recommendedName>
</protein>
<evidence type="ECO:0000256" key="13">
    <source>
        <dbReference type="PIRSR" id="PIRSR618044-1"/>
    </source>
</evidence>
<evidence type="ECO:0000313" key="20">
    <source>
        <dbReference type="Proteomes" id="UP001299265"/>
    </source>
</evidence>
<dbReference type="Gene3D" id="3.40.710.10">
    <property type="entry name" value="DD-peptidase/beta-lactamase superfamily"/>
    <property type="match status" value="1"/>
</dbReference>
<keyword evidence="11" id="KW-0961">Cell wall biogenesis/degradation</keyword>
<feature type="chain" id="PRO_5043025871" description="serine-type D-Ala-D-Ala carboxypeptidase" evidence="17">
    <location>
        <begin position="28"/>
        <end position="500"/>
    </location>
</feature>
<dbReference type="GO" id="GO:0071555">
    <property type="term" value="P:cell wall organization"/>
    <property type="evidence" value="ECO:0007669"/>
    <property type="project" value="UniProtKB-KW"/>
</dbReference>
<evidence type="ECO:0000256" key="3">
    <source>
        <dbReference type="ARBA" id="ARBA00007164"/>
    </source>
</evidence>
<dbReference type="SUPFAM" id="SSF56601">
    <property type="entry name" value="beta-lactamase/transpeptidase-like"/>
    <property type="match status" value="1"/>
</dbReference>
<feature type="binding site" evidence="14">
    <location>
        <position position="342"/>
    </location>
    <ligand>
        <name>substrate</name>
    </ligand>
</feature>
<comment type="similarity">
    <text evidence="3 15">Belongs to the peptidase S11 family.</text>
</comment>
<evidence type="ECO:0000256" key="5">
    <source>
        <dbReference type="ARBA" id="ARBA00022645"/>
    </source>
</evidence>
<comment type="pathway">
    <text evidence="2">Cell wall biogenesis; peptidoglycan biosynthesis.</text>
</comment>
<keyword evidence="8" id="KW-0378">Hydrolase</keyword>
<evidence type="ECO:0000256" key="16">
    <source>
        <dbReference type="SAM" id="MobiDB-lite"/>
    </source>
</evidence>
<comment type="catalytic activity">
    <reaction evidence="12">
        <text>Preferential cleavage: (Ac)2-L-Lys-D-Ala-|-D-Ala. Also transpeptidation of peptidyl-alanyl moieties that are N-acyl substituents of D-alanine.</text>
        <dbReference type="EC" id="3.4.16.4"/>
    </reaction>
</comment>
<evidence type="ECO:0000313" key="19">
    <source>
        <dbReference type="EMBL" id="MCD2492508.1"/>
    </source>
</evidence>
<keyword evidence="5 19" id="KW-0121">Carboxypeptidase</keyword>
<evidence type="ECO:0000256" key="1">
    <source>
        <dbReference type="ARBA" id="ARBA00003217"/>
    </source>
</evidence>
<dbReference type="InterPro" id="IPR037167">
    <property type="entry name" value="Peptidase_S11_C_sf"/>
</dbReference>
<evidence type="ECO:0000256" key="10">
    <source>
        <dbReference type="ARBA" id="ARBA00022984"/>
    </source>
</evidence>
<reference evidence="19 20" key="1">
    <citation type="submission" date="2021-11" db="EMBL/GenBank/DDBJ databases">
        <title>Lacrimispora sp. nov. NSJ-141 isolated from human feces.</title>
        <authorList>
            <person name="Abdugheni R."/>
        </authorList>
    </citation>
    <scope>NUCLEOTIDE SEQUENCE [LARGE SCALE GENOMIC DNA]</scope>
    <source>
        <strain evidence="19 20">NSJ-141</strain>
    </source>
</reference>
<dbReference type="SMART" id="SM00936">
    <property type="entry name" value="PBP5_C"/>
    <property type="match status" value="1"/>
</dbReference>
<dbReference type="PANTHER" id="PTHR21581:SF6">
    <property type="entry name" value="TRAFFICKING PROTEIN PARTICLE COMPLEX SUBUNIT 12"/>
    <property type="match status" value="1"/>
</dbReference>
<dbReference type="EMBL" id="JAJNOR010000004">
    <property type="protein sequence ID" value="MCD2492508.1"/>
    <property type="molecule type" value="Genomic_DNA"/>
</dbReference>
<evidence type="ECO:0000256" key="7">
    <source>
        <dbReference type="ARBA" id="ARBA00022729"/>
    </source>
</evidence>
<keyword evidence="6" id="KW-0645">Protease</keyword>
<feature type="signal peptide" evidence="17">
    <location>
        <begin position="1"/>
        <end position="27"/>
    </location>
</feature>
<dbReference type="GO" id="GO:0006508">
    <property type="term" value="P:proteolysis"/>
    <property type="evidence" value="ECO:0007669"/>
    <property type="project" value="UniProtKB-KW"/>
</dbReference>
<evidence type="ECO:0000256" key="6">
    <source>
        <dbReference type="ARBA" id="ARBA00022670"/>
    </source>
</evidence>
<dbReference type="InterPro" id="IPR012338">
    <property type="entry name" value="Beta-lactam/transpept-like"/>
</dbReference>
<dbReference type="InterPro" id="IPR015956">
    <property type="entry name" value="Peniciliin-bd_prot_C_sf"/>
</dbReference>
<sequence>MKRLYRMTAALCLSLCMMVSLCMPVFASDEGQPSVIPEIMESVEAGGGSGAEEKPVSGQPEEGQRKQEDVPGEAVETSGKALPASAETSGKALPASAETSGTEETGESAAQPESSTQRAEESQGENASSQENGAQADLGITAQAAILIEASTGTVIYEKNPDEALRPASITKIMTLILIFDAIRDGKISLDDQVATSAYAKSMGGSQVFLEEGEVQTVETLIKCIVIASGNDAAVTMAEYIAGSESEFVRQMNERAKSLGMENTNFEDCCGLTDSGTHLTSARDVALMSRELITKYPEIENYSTIWMENITHVTNKGSSEFCLSNTNKLLKMSNSFTVTGLKTGSTSLAKYCLSATAKKDGVELIAVIMAAPDFKVRFSEAASLLNYGFAGCKLYTDSDENREELPKLPVAMGVVPEVSLRYGGEFSYLSTSGEDFSTIERQISIPEKLEAPVQEGDIVGSLTYMLGGKTLGTVDILAAESVEAAGFGDYLGWMWQSLLI</sequence>
<evidence type="ECO:0000256" key="8">
    <source>
        <dbReference type="ARBA" id="ARBA00022801"/>
    </source>
</evidence>
<evidence type="ECO:0000256" key="12">
    <source>
        <dbReference type="ARBA" id="ARBA00034000"/>
    </source>
</evidence>
<dbReference type="RefSeq" id="WP_231062402.1">
    <property type="nucleotide sequence ID" value="NZ_JAJNOR010000004.1"/>
</dbReference>
<evidence type="ECO:0000256" key="17">
    <source>
        <dbReference type="SAM" id="SignalP"/>
    </source>
</evidence>
<evidence type="ECO:0000256" key="4">
    <source>
        <dbReference type="ARBA" id="ARBA00012448"/>
    </source>
</evidence>
<accession>A0AAP2W7J7</accession>
<feature type="domain" description="Peptidase S11 D-Ala-D-Ala carboxypeptidase A C-terminal" evidence="18">
    <location>
        <begin position="389"/>
        <end position="484"/>
    </location>
</feature>
<dbReference type="GO" id="GO:0009252">
    <property type="term" value="P:peptidoglycan biosynthetic process"/>
    <property type="evidence" value="ECO:0007669"/>
    <property type="project" value="UniProtKB-KW"/>
</dbReference>
<keyword evidence="20" id="KW-1185">Reference proteome</keyword>
<comment type="caution">
    <text evidence="19">The sequence shown here is derived from an EMBL/GenBank/DDBJ whole genome shotgun (WGS) entry which is preliminary data.</text>
</comment>
<gene>
    <name evidence="19" type="ORF">LQE92_07670</name>
</gene>
<feature type="compositionally biased region" description="Low complexity" evidence="16">
    <location>
        <begin position="95"/>
        <end position="110"/>
    </location>
</feature>
<dbReference type="EC" id="3.4.16.4" evidence="4"/>
<dbReference type="GO" id="GO:0009002">
    <property type="term" value="F:serine-type D-Ala-D-Ala carboxypeptidase activity"/>
    <property type="evidence" value="ECO:0007669"/>
    <property type="project" value="UniProtKB-EC"/>
</dbReference>
<dbReference type="AlphaFoldDB" id="A0AAP2W7J7"/>
<proteinExistence type="inferred from homology"/>
<dbReference type="InterPro" id="IPR012907">
    <property type="entry name" value="Peptidase_S11_C"/>
</dbReference>
<dbReference type="PANTHER" id="PTHR21581">
    <property type="entry name" value="D-ALANYL-D-ALANINE CARBOXYPEPTIDASE"/>
    <property type="match status" value="1"/>
</dbReference>
<dbReference type="Proteomes" id="UP001299265">
    <property type="component" value="Unassembled WGS sequence"/>
</dbReference>
<keyword evidence="9" id="KW-0133">Cell shape</keyword>
<feature type="region of interest" description="Disordered" evidence="16">
    <location>
        <begin position="45"/>
        <end position="132"/>
    </location>
</feature>
<organism evidence="19 20">
    <name type="scientific">Lientehia hominis</name>
    <dbReference type="NCBI Taxonomy" id="2897778"/>
    <lineage>
        <taxon>Bacteria</taxon>
        <taxon>Bacillati</taxon>
        <taxon>Bacillota</taxon>
        <taxon>Clostridia</taxon>
        <taxon>Lachnospirales</taxon>
        <taxon>Lachnospiraceae</taxon>
        <taxon>Lientehia</taxon>
    </lineage>
</organism>
<evidence type="ECO:0000256" key="15">
    <source>
        <dbReference type="RuleBase" id="RU004016"/>
    </source>
</evidence>
<comment type="function">
    <text evidence="1">Removes C-terminal D-alanyl residues from sugar-peptide cell wall precursors.</text>
</comment>
<dbReference type="GO" id="GO:0008360">
    <property type="term" value="P:regulation of cell shape"/>
    <property type="evidence" value="ECO:0007669"/>
    <property type="project" value="UniProtKB-KW"/>
</dbReference>
<evidence type="ECO:0000256" key="11">
    <source>
        <dbReference type="ARBA" id="ARBA00023316"/>
    </source>
</evidence>
<feature type="active site" description="Proton acceptor" evidence="13">
    <location>
        <position position="172"/>
    </location>
</feature>
<evidence type="ECO:0000256" key="14">
    <source>
        <dbReference type="PIRSR" id="PIRSR618044-2"/>
    </source>
</evidence>
<dbReference type="PRINTS" id="PR00725">
    <property type="entry name" value="DADACBPTASE1"/>
</dbReference>
<evidence type="ECO:0000256" key="2">
    <source>
        <dbReference type="ARBA" id="ARBA00004752"/>
    </source>
</evidence>
<keyword evidence="7 17" id="KW-0732">Signal</keyword>
<feature type="active site" evidence="13">
    <location>
        <position position="229"/>
    </location>
</feature>
<dbReference type="Pfam" id="PF00768">
    <property type="entry name" value="Peptidase_S11"/>
    <property type="match status" value="1"/>
</dbReference>
<evidence type="ECO:0000259" key="18">
    <source>
        <dbReference type="SMART" id="SM00936"/>
    </source>
</evidence>
<name>A0AAP2W7J7_9FIRM</name>
<dbReference type="Pfam" id="PF07943">
    <property type="entry name" value="PBP5_C"/>
    <property type="match status" value="1"/>
</dbReference>
<keyword evidence="10" id="KW-0573">Peptidoglycan synthesis</keyword>
<dbReference type="SUPFAM" id="SSF69189">
    <property type="entry name" value="Penicillin-binding protein associated domain"/>
    <property type="match status" value="1"/>
</dbReference>
<dbReference type="Gene3D" id="2.60.410.10">
    <property type="entry name" value="D-Ala-D-Ala carboxypeptidase, C-terminal domain"/>
    <property type="match status" value="1"/>
</dbReference>
<dbReference type="InterPro" id="IPR001967">
    <property type="entry name" value="Peptidase_S11_N"/>
</dbReference>
<feature type="active site" description="Acyl-ester intermediate" evidence="13">
    <location>
        <position position="169"/>
    </location>
</feature>
<evidence type="ECO:0000256" key="9">
    <source>
        <dbReference type="ARBA" id="ARBA00022960"/>
    </source>
</evidence>
<dbReference type="InterPro" id="IPR018044">
    <property type="entry name" value="Peptidase_S11"/>
</dbReference>